<gene>
    <name evidence="1" type="ORF">R69888_00079</name>
</gene>
<dbReference type="Proteomes" id="UP000672526">
    <property type="component" value="Unassembled WGS sequence"/>
</dbReference>
<protein>
    <submittedName>
        <fullName evidence="1">Uncharacterized protein</fullName>
    </submittedName>
</protein>
<evidence type="ECO:0000313" key="2">
    <source>
        <dbReference type="Proteomes" id="UP000672526"/>
    </source>
</evidence>
<dbReference type="RefSeq" id="WP_211608627.1">
    <property type="nucleotide sequence ID" value="NZ_CAJNBK010000001.1"/>
</dbReference>
<dbReference type="InterPro" id="IPR036701">
    <property type="entry name" value="RraB-like_sf"/>
</dbReference>
<dbReference type="EMBL" id="CAJNBK010000001">
    <property type="protein sequence ID" value="CAE6688006.1"/>
    <property type="molecule type" value="Genomic_DNA"/>
</dbReference>
<proteinExistence type="predicted"/>
<evidence type="ECO:0000313" key="1">
    <source>
        <dbReference type="EMBL" id="CAE6688006.1"/>
    </source>
</evidence>
<dbReference type="SUPFAM" id="SSF89946">
    <property type="entry name" value="Hypothetical protein VC0424"/>
    <property type="match status" value="1"/>
</dbReference>
<accession>A0ABM8QBD9</accession>
<organism evidence="1 2">
    <name type="scientific">Paraburkholderia haematera</name>
    <dbReference type="NCBI Taxonomy" id="2793077"/>
    <lineage>
        <taxon>Bacteria</taxon>
        <taxon>Pseudomonadati</taxon>
        <taxon>Pseudomonadota</taxon>
        <taxon>Betaproteobacteria</taxon>
        <taxon>Burkholderiales</taxon>
        <taxon>Burkholderiaceae</taxon>
        <taxon>Paraburkholderia</taxon>
    </lineage>
</organism>
<sequence>MNKTIEPILRNCVEPELVRDPDCWMWLNELQSKLSSEDAEGVSGVIAEMRERRAKPKEQRLISHSGSIWSKEVDESFEEWLTENGCGEIFTAQYPDGGWLVCFLENAPDSFHELVESCQAIHGKFTEFGGEYDGWNFLGRFMVSHRVTQK</sequence>
<keyword evidence="2" id="KW-1185">Reference proteome</keyword>
<comment type="caution">
    <text evidence="1">The sequence shown here is derived from an EMBL/GenBank/DDBJ whole genome shotgun (WGS) entry which is preliminary data.</text>
</comment>
<name>A0ABM8QBD9_9BURK</name>
<reference evidence="1 2" key="1">
    <citation type="submission" date="2021-02" db="EMBL/GenBank/DDBJ databases">
        <authorList>
            <person name="Vanwijnsberghe S."/>
        </authorList>
    </citation>
    <scope>NUCLEOTIDE SEQUENCE [LARGE SCALE GENOMIC DNA]</scope>
    <source>
        <strain evidence="1 2">LMG 31837</strain>
    </source>
</reference>